<dbReference type="Proteomes" id="UP001549047">
    <property type="component" value="Unassembled WGS sequence"/>
</dbReference>
<evidence type="ECO:0000256" key="5">
    <source>
        <dbReference type="SAM" id="Phobius"/>
    </source>
</evidence>
<evidence type="ECO:0000256" key="4">
    <source>
        <dbReference type="ARBA" id="ARBA00023136"/>
    </source>
</evidence>
<reference evidence="6 7" key="1">
    <citation type="submission" date="2024-06" db="EMBL/GenBank/DDBJ databases">
        <title>Genomic Encyclopedia of Type Strains, Phase IV (KMG-IV): sequencing the most valuable type-strain genomes for metagenomic binning, comparative biology and taxonomic classification.</title>
        <authorList>
            <person name="Goeker M."/>
        </authorList>
    </citation>
    <scope>NUCLEOTIDE SEQUENCE [LARGE SCALE GENOMIC DNA]</scope>
    <source>
        <strain evidence="6 7">DSM 29780</strain>
    </source>
</reference>
<evidence type="ECO:0000256" key="1">
    <source>
        <dbReference type="ARBA" id="ARBA00004127"/>
    </source>
</evidence>
<gene>
    <name evidence="6" type="ORF">ABID16_000780</name>
</gene>
<protein>
    <submittedName>
        <fullName evidence="6">Protein-S-isoprenylcysteine O-methyltransferase Ste14</fullName>
    </submittedName>
</protein>
<dbReference type="RefSeq" id="WP_354555035.1">
    <property type="nucleotide sequence ID" value="NZ_JBEPMB010000001.1"/>
</dbReference>
<feature type="transmembrane region" description="Helical" evidence="5">
    <location>
        <begin position="98"/>
        <end position="131"/>
    </location>
</feature>
<keyword evidence="3 5" id="KW-1133">Transmembrane helix</keyword>
<accession>A0ABV2IVF9</accession>
<keyword evidence="4 5" id="KW-0472">Membrane</keyword>
<keyword evidence="2 5" id="KW-0812">Transmembrane</keyword>
<feature type="transmembrane region" description="Helical" evidence="5">
    <location>
        <begin position="42"/>
        <end position="63"/>
    </location>
</feature>
<organism evidence="6 7">
    <name type="scientific">Rhizobium aquaticum</name>
    <dbReference type="NCBI Taxonomy" id="1549636"/>
    <lineage>
        <taxon>Bacteria</taxon>
        <taxon>Pseudomonadati</taxon>
        <taxon>Pseudomonadota</taxon>
        <taxon>Alphaproteobacteria</taxon>
        <taxon>Hyphomicrobiales</taxon>
        <taxon>Rhizobiaceae</taxon>
        <taxon>Rhizobium/Agrobacterium group</taxon>
        <taxon>Rhizobium</taxon>
    </lineage>
</organism>
<dbReference type="Pfam" id="PF04191">
    <property type="entry name" value="PEMT"/>
    <property type="match status" value="1"/>
</dbReference>
<proteinExistence type="predicted"/>
<feature type="transmembrane region" description="Helical" evidence="5">
    <location>
        <begin position="12"/>
        <end position="30"/>
    </location>
</feature>
<evidence type="ECO:0000256" key="3">
    <source>
        <dbReference type="ARBA" id="ARBA00022989"/>
    </source>
</evidence>
<dbReference type="InterPro" id="IPR007318">
    <property type="entry name" value="Phopholipid_MeTrfase"/>
</dbReference>
<comment type="caution">
    <text evidence="6">The sequence shown here is derived from an EMBL/GenBank/DDBJ whole genome shotgun (WGS) entry which is preliminary data.</text>
</comment>
<evidence type="ECO:0000313" key="7">
    <source>
        <dbReference type="Proteomes" id="UP001549047"/>
    </source>
</evidence>
<dbReference type="EMBL" id="JBEPMB010000001">
    <property type="protein sequence ID" value="MET3612475.1"/>
    <property type="molecule type" value="Genomic_DNA"/>
</dbReference>
<evidence type="ECO:0000313" key="6">
    <source>
        <dbReference type="EMBL" id="MET3612475.1"/>
    </source>
</evidence>
<dbReference type="Gene3D" id="1.20.120.1630">
    <property type="match status" value="1"/>
</dbReference>
<name>A0ABV2IVF9_9HYPH</name>
<sequence length="157" mass="17552">MNQFQSRPLNFPWPPLFYIAACVVGFAIEARVPSPPGFHLTILAPISGWAFITMAVSLDIWAVKTLADRDTAVMPMKCASYLVTCGPYRFTRNPTYLAYTLLLIGVGLVAGSAWVMIGAIVAAALTTYLAIRPEEFHLLSRFGFEFERYCHGTRRWL</sequence>
<comment type="subcellular location">
    <subcellularLocation>
        <location evidence="1">Endomembrane system</location>
        <topology evidence="1">Multi-pass membrane protein</topology>
    </subcellularLocation>
</comment>
<keyword evidence="7" id="KW-1185">Reference proteome</keyword>
<evidence type="ECO:0000256" key="2">
    <source>
        <dbReference type="ARBA" id="ARBA00022692"/>
    </source>
</evidence>